<protein>
    <submittedName>
        <fullName evidence="1">Uncharacterized protein</fullName>
    </submittedName>
</protein>
<proteinExistence type="predicted"/>
<accession>A0ABW5YDZ1</accession>
<comment type="caution">
    <text evidence="1">The sequence shown here is derived from an EMBL/GenBank/DDBJ whole genome shotgun (WGS) entry which is preliminary data.</text>
</comment>
<gene>
    <name evidence="1" type="ORF">ACFS5N_13475</name>
</gene>
<keyword evidence="2" id="KW-1185">Reference proteome</keyword>
<reference evidence="2" key="1">
    <citation type="journal article" date="2019" name="Int. J. Syst. Evol. Microbiol.">
        <title>The Global Catalogue of Microorganisms (GCM) 10K type strain sequencing project: providing services to taxonomists for standard genome sequencing and annotation.</title>
        <authorList>
            <consortium name="The Broad Institute Genomics Platform"/>
            <consortium name="The Broad Institute Genome Sequencing Center for Infectious Disease"/>
            <person name="Wu L."/>
            <person name="Ma J."/>
        </authorList>
    </citation>
    <scope>NUCLEOTIDE SEQUENCE [LARGE SCALE GENOMIC DNA]</scope>
    <source>
        <strain evidence="2">KCTC 22437</strain>
    </source>
</reference>
<dbReference type="Proteomes" id="UP001597557">
    <property type="component" value="Unassembled WGS sequence"/>
</dbReference>
<evidence type="ECO:0000313" key="1">
    <source>
        <dbReference type="EMBL" id="MFD2873490.1"/>
    </source>
</evidence>
<organism evidence="1 2">
    <name type="scientific">Mucilaginibacter ximonensis</name>
    <dbReference type="NCBI Taxonomy" id="538021"/>
    <lineage>
        <taxon>Bacteria</taxon>
        <taxon>Pseudomonadati</taxon>
        <taxon>Bacteroidota</taxon>
        <taxon>Sphingobacteriia</taxon>
        <taxon>Sphingobacteriales</taxon>
        <taxon>Sphingobacteriaceae</taxon>
        <taxon>Mucilaginibacter</taxon>
    </lineage>
</organism>
<name>A0ABW5YDZ1_9SPHI</name>
<evidence type="ECO:0000313" key="2">
    <source>
        <dbReference type="Proteomes" id="UP001597557"/>
    </source>
</evidence>
<sequence length="147" mass="17310">MLKYKLDFASLLIRQALMITSERAGDMVFTFAHNLTDVIENQIYKHDAYIVELQRFFYTLLHKLRNALDKVSFHVKNLDGKPHYHNSVYLQLRTYLFDAVSLYYVMDADGDKTRLFLPVKKKSISNITKSFFFQSKLILIINSHLLL</sequence>
<dbReference type="EMBL" id="JBHUPD010000002">
    <property type="protein sequence ID" value="MFD2873490.1"/>
    <property type="molecule type" value="Genomic_DNA"/>
</dbReference>